<evidence type="ECO:0000256" key="2">
    <source>
        <dbReference type="ARBA" id="ARBA00023002"/>
    </source>
</evidence>
<feature type="region of interest" description="Disordered" evidence="6">
    <location>
        <begin position="19"/>
        <end position="43"/>
    </location>
</feature>
<keyword evidence="10" id="KW-1185">Reference proteome</keyword>
<evidence type="ECO:0000256" key="6">
    <source>
        <dbReference type="SAM" id="MobiDB-lite"/>
    </source>
</evidence>
<dbReference type="SUPFAM" id="SSF51735">
    <property type="entry name" value="NAD(P)-binding Rossmann-fold domains"/>
    <property type="match status" value="1"/>
</dbReference>
<dbReference type="InterPro" id="IPR012301">
    <property type="entry name" value="Malic_N_dom"/>
</dbReference>
<evidence type="ECO:0000259" key="7">
    <source>
        <dbReference type="SMART" id="SM00919"/>
    </source>
</evidence>
<evidence type="ECO:0000256" key="4">
    <source>
        <dbReference type="PIRSR" id="PIRSR000106-2"/>
    </source>
</evidence>
<protein>
    <submittedName>
        <fullName evidence="9">NAD-dependent malic oxidoreductase</fullName>
    </submittedName>
</protein>
<feature type="binding site" evidence="5">
    <location>
        <position position="317"/>
    </location>
    <ligand>
        <name>a divalent metal cation</name>
        <dbReference type="ChEBI" id="CHEBI:60240"/>
    </ligand>
</feature>
<evidence type="ECO:0000313" key="10">
    <source>
        <dbReference type="Proteomes" id="UP001472866"/>
    </source>
</evidence>
<dbReference type="GO" id="GO:0005739">
    <property type="term" value="C:mitochondrion"/>
    <property type="evidence" value="ECO:0007669"/>
    <property type="project" value="TreeGrafter"/>
</dbReference>
<dbReference type="Gene3D" id="3.40.50.720">
    <property type="entry name" value="NAD(P)-binding Rossmann-like Domain"/>
    <property type="match status" value="1"/>
</dbReference>
<dbReference type="Pfam" id="PF00390">
    <property type="entry name" value="malic"/>
    <property type="match status" value="1"/>
</dbReference>
<evidence type="ECO:0000256" key="1">
    <source>
        <dbReference type="ARBA" id="ARBA00008785"/>
    </source>
</evidence>
<gene>
    <name evidence="9" type="ORF">HKI87_14g78170</name>
</gene>
<dbReference type="GO" id="GO:0006108">
    <property type="term" value="P:malate metabolic process"/>
    <property type="evidence" value="ECO:0007669"/>
    <property type="project" value="TreeGrafter"/>
</dbReference>
<comment type="similarity">
    <text evidence="1">Belongs to the malic enzymes family.</text>
</comment>
<dbReference type="InterPro" id="IPR012302">
    <property type="entry name" value="Malic_NAD-bd"/>
</dbReference>
<feature type="domain" description="Malic enzyme NAD-binding" evidence="7">
    <location>
        <begin position="318"/>
        <end position="575"/>
    </location>
</feature>
<dbReference type="InterPro" id="IPR037062">
    <property type="entry name" value="Malic_N_dom_sf"/>
</dbReference>
<dbReference type="NCBIfam" id="NF010052">
    <property type="entry name" value="PRK13529.1"/>
    <property type="match status" value="1"/>
</dbReference>
<dbReference type="AlphaFoldDB" id="A0AAX4PJ62"/>
<evidence type="ECO:0000259" key="8">
    <source>
        <dbReference type="SMART" id="SM01274"/>
    </source>
</evidence>
<feature type="active site" description="Proton acceptor" evidence="3">
    <location>
        <position position="222"/>
    </location>
</feature>
<dbReference type="PANTHER" id="PTHR23406:SF32">
    <property type="entry name" value="NADP-DEPENDENT MALIC ENZYME"/>
    <property type="match status" value="1"/>
</dbReference>
<feature type="binding site" evidence="4">
    <location>
        <position position="204"/>
    </location>
    <ligand>
        <name>(S)-malate</name>
        <dbReference type="ChEBI" id="CHEBI:15589"/>
    </ligand>
</feature>
<accession>A0AAX4PJ62</accession>
<dbReference type="PRINTS" id="PR00072">
    <property type="entry name" value="MALOXRDTASE"/>
</dbReference>
<feature type="binding site" evidence="5">
    <location>
        <position position="293"/>
    </location>
    <ligand>
        <name>a divalent metal cation</name>
        <dbReference type="ChEBI" id="CHEBI:60240"/>
    </ligand>
</feature>
<organism evidence="9 10">
    <name type="scientific">Chloropicon roscoffensis</name>
    <dbReference type="NCBI Taxonomy" id="1461544"/>
    <lineage>
        <taxon>Eukaryota</taxon>
        <taxon>Viridiplantae</taxon>
        <taxon>Chlorophyta</taxon>
        <taxon>Chloropicophyceae</taxon>
        <taxon>Chloropicales</taxon>
        <taxon>Chloropicaceae</taxon>
        <taxon>Chloropicon</taxon>
    </lineage>
</organism>
<keyword evidence="2" id="KW-0560">Oxidoreductase</keyword>
<dbReference type="InterPro" id="IPR046346">
    <property type="entry name" value="Aminoacid_DH-like_N_sf"/>
</dbReference>
<comment type="cofactor">
    <cofactor evidence="5">
        <name>Mg(2+)</name>
        <dbReference type="ChEBI" id="CHEBI:18420"/>
    </cofactor>
    <cofactor evidence="5">
        <name>Mn(2+)</name>
        <dbReference type="ChEBI" id="CHEBI:29035"/>
    </cofactor>
    <text evidence="5">Divalent metal cations. Prefers magnesium or manganese.</text>
</comment>
<dbReference type="PANTHER" id="PTHR23406">
    <property type="entry name" value="MALIC ENZYME-RELATED"/>
    <property type="match status" value="1"/>
</dbReference>
<dbReference type="GO" id="GO:0046872">
    <property type="term" value="F:metal ion binding"/>
    <property type="evidence" value="ECO:0007669"/>
    <property type="project" value="UniProtKB-KW"/>
</dbReference>
<keyword evidence="5" id="KW-0479">Metal-binding</keyword>
<dbReference type="EMBL" id="CP151514">
    <property type="protein sequence ID" value="WZN66252.1"/>
    <property type="molecule type" value="Genomic_DNA"/>
</dbReference>
<evidence type="ECO:0000256" key="5">
    <source>
        <dbReference type="PIRSR" id="PIRSR000106-3"/>
    </source>
</evidence>
<proteinExistence type="inferred from homology"/>
<dbReference type="SMART" id="SM00919">
    <property type="entry name" value="Malic_M"/>
    <property type="match status" value="1"/>
</dbReference>
<dbReference type="Pfam" id="PF03949">
    <property type="entry name" value="Malic_M"/>
    <property type="match status" value="1"/>
</dbReference>
<feature type="binding site" evidence="4">
    <location>
        <position position="462"/>
    </location>
    <ligand>
        <name>(S)-malate</name>
        <dbReference type="ChEBI" id="CHEBI:15589"/>
    </ligand>
</feature>
<name>A0AAX4PJ62_9CHLO</name>
<dbReference type="Gene3D" id="3.40.50.10380">
    <property type="entry name" value="Malic enzyme, N-terminal domain"/>
    <property type="match status" value="1"/>
</dbReference>
<dbReference type="InterPro" id="IPR001891">
    <property type="entry name" value="Malic_OxRdtase"/>
</dbReference>
<reference evidence="9 10" key="1">
    <citation type="submission" date="2024-03" db="EMBL/GenBank/DDBJ databases">
        <title>Complete genome sequence of the green alga Chloropicon roscoffensis RCC1871.</title>
        <authorList>
            <person name="Lemieux C."/>
            <person name="Pombert J.-F."/>
            <person name="Otis C."/>
            <person name="Turmel M."/>
        </authorList>
    </citation>
    <scope>NUCLEOTIDE SEQUENCE [LARGE SCALE GENOMIC DNA]</scope>
    <source>
        <strain evidence="9 10">RCC1871</strain>
    </source>
</reference>
<feature type="domain" description="Malic enzyme N-terminal" evidence="8">
    <location>
        <begin position="128"/>
        <end position="308"/>
    </location>
</feature>
<feature type="active site" description="Proton donor" evidence="3">
    <location>
        <position position="151"/>
    </location>
</feature>
<dbReference type="GO" id="GO:0004471">
    <property type="term" value="F:malate dehydrogenase (decarboxylating) (NAD+) activity"/>
    <property type="evidence" value="ECO:0007669"/>
    <property type="project" value="TreeGrafter"/>
</dbReference>
<dbReference type="Proteomes" id="UP001472866">
    <property type="component" value="Chromosome 14"/>
</dbReference>
<dbReference type="SUPFAM" id="SSF53223">
    <property type="entry name" value="Aminoacid dehydrogenase-like, N-terminal domain"/>
    <property type="match status" value="1"/>
</dbReference>
<feature type="binding site" evidence="4">
    <location>
        <position position="506"/>
    </location>
    <ligand>
        <name>(S)-malate</name>
        <dbReference type="ChEBI" id="CHEBI:15589"/>
    </ligand>
</feature>
<dbReference type="SMART" id="SM01274">
    <property type="entry name" value="malic"/>
    <property type="match status" value="1"/>
</dbReference>
<dbReference type="PIRSF" id="PIRSF000106">
    <property type="entry name" value="ME"/>
    <property type="match status" value="1"/>
</dbReference>
<evidence type="ECO:0000256" key="3">
    <source>
        <dbReference type="PIRSR" id="PIRSR000106-1"/>
    </source>
</evidence>
<dbReference type="GO" id="GO:0051287">
    <property type="term" value="F:NAD binding"/>
    <property type="evidence" value="ECO:0007669"/>
    <property type="project" value="InterPro"/>
</dbReference>
<dbReference type="InterPro" id="IPR036291">
    <property type="entry name" value="NAD(P)-bd_dom_sf"/>
</dbReference>
<sequence length="623" mass="68735">MMRSRIARLILARTSSSSCRHASSTVTERREQEPPPYNPDIKDSSVIVRKKGVEVLHDPWWNKGTSFNYVERDALGLRGLLPPCEIPFQKQIERFMTEYEFGIAHVAPKDETVTPENIRKWKALESLQNRNEVLFYKILLDNFEEMAPIVYTPTVGWCCQNFHLIYRQARGLFISEKDRGIMSSLVHNWPAQKIHAIVVTDGSRILGLGDLGVNGLGISIGKLDIYCAGAGFHPSRVMPVVIDVGTNNEQLLNHPLYFGLRRQRLEGDAYYELIDEFMRAVLARYPNVLIQFEDFSTNHAQALLDRYRDHHLVFNDDIQGTATTVLGGIYGALAVKGLSASALASQQFVVCGAGSAGMGVVSFLAKAMSKHGITEEEARHRFWILDVDGLITSGRDGHVPDFVRPFARMDAELEGADLLSVIQHAKPTVLIGASTVGGLFTSDHLGEMTKHCDRPLVMALSNPTSKLECTSEQCAAWTKGRGIYAAGSPQPDCVYDGKEVASSQANNMYIFPGLALGASVGKAKVITDAMLMKASESLVDCITAEELERGSIYPKLGSIREISLEIACSVIEQAVRDGVTKAESRAVEVLAEQGREGLRGFVRSRMFQPNYDPLVYVPPGIGE</sequence>
<evidence type="ECO:0000313" key="9">
    <source>
        <dbReference type="EMBL" id="WZN66252.1"/>
    </source>
</evidence>
<feature type="binding site" evidence="5">
    <location>
        <position position="294"/>
    </location>
    <ligand>
        <name>a divalent metal cation</name>
        <dbReference type="ChEBI" id="CHEBI:60240"/>
    </ligand>
</feature>